<accession>A0A194UUB4</accession>
<organism evidence="2 3">
    <name type="scientific">Cytospora mali</name>
    <name type="common">Apple Valsa canker fungus</name>
    <name type="synonym">Valsa mali</name>
    <dbReference type="NCBI Taxonomy" id="578113"/>
    <lineage>
        <taxon>Eukaryota</taxon>
        <taxon>Fungi</taxon>
        <taxon>Dikarya</taxon>
        <taxon>Ascomycota</taxon>
        <taxon>Pezizomycotina</taxon>
        <taxon>Sordariomycetes</taxon>
        <taxon>Sordariomycetidae</taxon>
        <taxon>Diaporthales</taxon>
        <taxon>Cytosporaceae</taxon>
        <taxon>Cytospora</taxon>
    </lineage>
</organism>
<evidence type="ECO:0000313" key="2">
    <source>
        <dbReference type="EMBL" id="KUI55290.1"/>
    </source>
</evidence>
<name>A0A194UUB4_CYTMA</name>
<feature type="compositionally biased region" description="Polar residues" evidence="1">
    <location>
        <begin position="75"/>
        <end position="97"/>
    </location>
</feature>
<evidence type="ECO:0000256" key="1">
    <source>
        <dbReference type="SAM" id="MobiDB-lite"/>
    </source>
</evidence>
<dbReference type="EMBL" id="KN714679">
    <property type="protein sequence ID" value="KUI55290.1"/>
    <property type="molecule type" value="Genomic_DNA"/>
</dbReference>
<dbReference type="OrthoDB" id="10625147at2759"/>
<dbReference type="AlphaFoldDB" id="A0A194UUB4"/>
<reference evidence="3" key="1">
    <citation type="submission" date="2014-12" db="EMBL/GenBank/DDBJ databases">
        <title>Genome Sequence of Valsa Canker Pathogens Uncovers a Specific Adaption of Colonization on Woody Bark.</title>
        <authorList>
            <person name="Yin Z."/>
            <person name="Liu H."/>
            <person name="Gao X."/>
            <person name="Li Z."/>
            <person name="Song N."/>
            <person name="Ke X."/>
            <person name="Dai Q."/>
            <person name="Wu Y."/>
            <person name="Sun Y."/>
            <person name="Xu J.-R."/>
            <person name="Kang Z.K."/>
            <person name="Wang L."/>
            <person name="Huang L."/>
        </authorList>
    </citation>
    <scope>NUCLEOTIDE SEQUENCE [LARGE SCALE GENOMIC DNA]</scope>
    <source>
        <strain evidence="3">SXYL134</strain>
    </source>
</reference>
<evidence type="ECO:0000313" key="3">
    <source>
        <dbReference type="Proteomes" id="UP000078576"/>
    </source>
</evidence>
<feature type="region of interest" description="Disordered" evidence="1">
    <location>
        <begin position="1"/>
        <end position="58"/>
    </location>
</feature>
<feature type="region of interest" description="Disordered" evidence="1">
    <location>
        <begin position="73"/>
        <end position="135"/>
    </location>
</feature>
<gene>
    <name evidence="2" type="ORF">VP1G_02628</name>
</gene>
<dbReference type="Proteomes" id="UP000078576">
    <property type="component" value="Unassembled WGS sequence"/>
</dbReference>
<proteinExistence type="predicted"/>
<sequence>MASGMQPFPPPSSPPEGQGSAEDDGESLFEITPIYEGDDSDDELGDNGKVQSDMHPQDYPVVDIAALMAAIGSSEGKTSQDSLETKEATTSPATSHTDLSHVDKASGNQTGHGETPKSDTDTSPNTASEGDLEISEYQGWRAGQLREELNALLQDILDSLKDVELNLDTSETD</sequence>
<feature type="compositionally biased region" description="Acidic residues" evidence="1">
    <location>
        <begin position="36"/>
        <end position="45"/>
    </location>
</feature>
<protein>
    <submittedName>
        <fullName evidence="2">Uncharacterized protein</fullName>
    </submittedName>
</protein>
<keyword evidence="3" id="KW-1185">Reference proteome</keyword>